<dbReference type="EMBL" id="MHMM01000007">
    <property type="protein sequence ID" value="OGZ27358.1"/>
    <property type="molecule type" value="Genomic_DNA"/>
</dbReference>
<reference evidence="9 10" key="1">
    <citation type="journal article" date="2016" name="Nat. Commun.">
        <title>Thousands of microbial genomes shed light on interconnected biogeochemical processes in an aquifer system.</title>
        <authorList>
            <person name="Anantharaman K."/>
            <person name="Brown C.T."/>
            <person name="Hug L.A."/>
            <person name="Sharon I."/>
            <person name="Castelle C.J."/>
            <person name="Probst A.J."/>
            <person name="Thomas B.C."/>
            <person name="Singh A."/>
            <person name="Wilkins M.J."/>
            <person name="Karaoz U."/>
            <person name="Brodie E.L."/>
            <person name="Williams K.H."/>
            <person name="Hubbard S.S."/>
            <person name="Banfield J.F."/>
        </authorList>
    </citation>
    <scope>NUCLEOTIDE SEQUENCE [LARGE SCALE GENOMIC DNA]</scope>
</reference>
<dbReference type="GO" id="GO:0042781">
    <property type="term" value="F:3'-tRNA processing endoribonuclease activity"/>
    <property type="evidence" value="ECO:0007669"/>
    <property type="project" value="TreeGrafter"/>
</dbReference>
<dbReference type="Pfam" id="PF00825">
    <property type="entry name" value="Ribonuclease_P"/>
    <property type="match status" value="1"/>
</dbReference>
<accession>A0A1G2EQ31</accession>
<evidence type="ECO:0000313" key="10">
    <source>
        <dbReference type="Proteomes" id="UP000177740"/>
    </source>
</evidence>
<gene>
    <name evidence="7" type="primary">rnpA</name>
    <name evidence="9" type="ORF">A2365_00245</name>
</gene>
<keyword evidence="6 7" id="KW-0694">RNA-binding</keyword>
<evidence type="ECO:0000256" key="6">
    <source>
        <dbReference type="ARBA" id="ARBA00022884"/>
    </source>
</evidence>
<dbReference type="NCBIfam" id="TIGR00188">
    <property type="entry name" value="rnpA"/>
    <property type="match status" value="1"/>
</dbReference>
<evidence type="ECO:0000256" key="5">
    <source>
        <dbReference type="ARBA" id="ARBA00022801"/>
    </source>
</evidence>
<comment type="catalytic activity">
    <reaction evidence="7">
        <text>Endonucleolytic cleavage of RNA, removing 5'-extranucleotides from tRNA precursor.</text>
        <dbReference type="EC" id="3.1.26.5"/>
    </reaction>
</comment>
<evidence type="ECO:0000313" key="9">
    <source>
        <dbReference type="EMBL" id="OGZ27358.1"/>
    </source>
</evidence>
<evidence type="ECO:0000256" key="2">
    <source>
        <dbReference type="ARBA" id="ARBA00022694"/>
    </source>
</evidence>
<dbReference type="SUPFAM" id="SSF54211">
    <property type="entry name" value="Ribosomal protein S5 domain 2-like"/>
    <property type="match status" value="1"/>
</dbReference>
<comment type="similarity">
    <text evidence="7">Belongs to the RnpA family.</text>
</comment>
<comment type="caution">
    <text evidence="9">The sequence shown here is derived from an EMBL/GenBank/DDBJ whole genome shotgun (WGS) entry which is preliminary data.</text>
</comment>
<name>A0A1G2EQ31_9BACT</name>
<evidence type="ECO:0000256" key="1">
    <source>
        <dbReference type="ARBA" id="ARBA00002663"/>
    </source>
</evidence>
<dbReference type="InterPro" id="IPR020568">
    <property type="entry name" value="Ribosomal_Su5_D2-typ_SF"/>
</dbReference>
<dbReference type="PROSITE" id="PS00648">
    <property type="entry name" value="RIBONUCLEASE_P"/>
    <property type="match status" value="1"/>
</dbReference>
<dbReference type="HAMAP" id="MF_00227">
    <property type="entry name" value="RNase_P"/>
    <property type="match status" value="1"/>
</dbReference>
<keyword evidence="3 7" id="KW-0540">Nuclease</keyword>
<evidence type="ECO:0000256" key="7">
    <source>
        <dbReference type="HAMAP-Rule" id="MF_00227"/>
    </source>
</evidence>
<dbReference type="Proteomes" id="UP000177740">
    <property type="component" value="Unassembled WGS sequence"/>
</dbReference>
<proteinExistence type="inferred from homology"/>
<dbReference type="InterPro" id="IPR000100">
    <property type="entry name" value="RNase_P"/>
</dbReference>
<dbReference type="GO" id="GO:0004526">
    <property type="term" value="F:ribonuclease P activity"/>
    <property type="evidence" value="ECO:0007669"/>
    <property type="project" value="UniProtKB-UniRule"/>
</dbReference>
<dbReference type="PANTHER" id="PTHR33992">
    <property type="entry name" value="RIBONUCLEASE P PROTEIN COMPONENT"/>
    <property type="match status" value="1"/>
</dbReference>
<dbReference type="STRING" id="1801677.A2365_00245"/>
<organism evidence="9 10">
    <name type="scientific">Candidatus Nealsonbacteria bacterium RIFOXYB1_FULL_40_15</name>
    <dbReference type="NCBI Taxonomy" id="1801677"/>
    <lineage>
        <taxon>Bacteria</taxon>
        <taxon>Candidatus Nealsoniibacteriota</taxon>
    </lineage>
</organism>
<dbReference type="GO" id="GO:0001682">
    <property type="term" value="P:tRNA 5'-leader removal"/>
    <property type="evidence" value="ECO:0007669"/>
    <property type="project" value="UniProtKB-UniRule"/>
</dbReference>
<dbReference type="AlphaFoldDB" id="A0A1G2EQ31"/>
<dbReference type="InterPro" id="IPR020539">
    <property type="entry name" value="RNase_P_CS"/>
</dbReference>
<comment type="function">
    <text evidence="1 7">RNaseP catalyzes the removal of the 5'-leader sequence from pre-tRNA to produce the mature 5'-terminus. It can also cleave other RNA substrates such as 4.5S RNA. The protein component plays an auxiliary but essential role in vivo by binding to the 5'-leader sequence and broadening the substrate specificity of the ribozyme.</text>
</comment>
<dbReference type="EC" id="3.1.26.5" evidence="7 8"/>
<keyword evidence="2 7" id="KW-0819">tRNA processing</keyword>
<evidence type="ECO:0000256" key="8">
    <source>
        <dbReference type="NCBIfam" id="TIGR00188"/>
    </source>
</evidence>
<dbReference type="GO" id="GO:0030677">
    <property type="term" value="C:ribonuclease P complex"/>
    <property type="evidence" value="ECO:0007669"/>
    <property type="project" value="TreeGrafter"/>
</dbReference>
<dbReference type="InterPro" id="IPR014721">
    <property type="entry name" value="Ribsml_uS5_D2-typ_fold_subgr"/>
</dbReference>
<keyword evidence="4 7" id="KW-0255">Endonuclease</keyword>
<evidence type="ECO:0000256" key="3">
    <source>
        <dbReference type="ARBA" id="ARBA00022722"/>
    </source>
</evidence>
<protein>
    <recommendedName>
        <fullName evidence="7 8">Ribonuclease P protein component</fullName>
        <shortName evidence="7">RNase P protein</shortName>
        <shortName evidence="7">RNaseP protein</shortName>
        <ecNumber evidence="7 8">3.1.26.5</ecNumber>
    </recommendedName>
    <alternativeName>
        <fullName evidence="7">Protein C5</fullName>
    </alternativeName>
</protein>
<dbReference type="Gene3D" id="3.30.230.10">
    <property type="match status" value="1"/>
</dbReference>
<dbReference type="PANTHER" id="PTHR33992:SF1">
    <property type="entry name" value="RIBONUCLEASE P PROTEIN COMPONENT"/>
    <property type="match status" value="1"/>
</dbReference>
<evidence type="ECO:0000256" key="4">
    <source>
        <dbReference type="ARBA" id="ARBA00022759"/>
    </source>
</evidence>
<sequence length="116" mass="13559">MPKENRLSKEKDFERVFAGGKSFKEKKIVLKKAENNLDFSRFGFIVGKRVSLKAVERNRIKRKMRESAKTNNLKKGYDAVVIALPGIKEDEIENDMRMLFKKSRMFKNEENINSSN</sequence>
<dbReference type="GO" id="GO:0000049">
    <property type="term" value="F:tRNA binding"/>
    <property type="evidence" value="ECO:0007669"/>
    <property type="project" value="UniProtKB-UniRule"/>
</dbReference>
<comment type="subunit">
    <text evidence="7">Consists of a catalytic RNA component (M1 or rnpB) and a protein subunit.</text>
</comment>
<keyword evidence="5 7" id="KW-0378">Hydrolase</keyword>